<keyword evidence="11" id="KW-1185">Reference proteome</keyword>
<comment type="caution">
    <text evidence="10">The sequence shown here is derived from an EMBL/GenBank/DDBJ whole genome shotgun (WGS) entry which is preliminary data.</text>
</comment>
<accession>A0A9P9XPZ0</accession>
<keyword evidence="9" id="KW-0472">Membrane</keyword>
<dbReference type="GO" id="GO:0020037">
    <property type="term" value="F:heme binding"/>
    <property type="evidence" value="ECO:0007669"/>
    <property type="project" value="InterPro"/>
</dbReference>
<comment type="cofactor">
    <cofactor evidence="1 8">
        <name>heme</name>
        <dbReference type="ChEBI" id="CHEBI:30413"/>
    </cofactor>
</comment>
<protein>
    <submittedName>
        <fullName evidence="10">Averantin oxidoreductase</fullName>
    </submittedName>
</protein>
<sequence>MFIAFESVAMYHGLLLIPCAIIITIFYYTALAIYNIYFHPLSSFPGPRLAAATPWWTALSYLNGRTPYDLLELHNTYGPVVRTSPDSLSYIKAPQWKEIYGHKAPGQLEFSKDSKYHSALKGDAVIINADREYHSYIRRLFAHGFSEKAMREQEEVLKGFVDVLFAKLGEVGEGGRPVDVVEWYNFLTFDFIGFLTFGESFDCLTTSTLHTWVQIFFALAKFMSFHQAISRLPKLLQLPATLLTMPKTISKDVKTLNELQSWSCLVNYANVWIETIQEKVQHRLKTEATVPDFMERLISAYNAGKMSYKQLEGNSQILITAGSETTATLLAGLTYLLTQNPRVLAKLTSEVRSTFSHPDEITFTGVNSCKYLLACIEEALRVYPPSPQPHHRIVPAGGATVDGVFLPEGTAVSIPIYAASHSPLNWTLPEEFIPERWMTTKDDGNKDGAADEDVDVRLFAGDQRDASQPFQVGPRNCIGRNLAYAEIKIIMARLLWQFDIENATEGDWIGTQKVFMVWEKAPLWVKLHPVQRD</sequence>
<evidence type="ECO:0000256" key="3">
    <source>
        <dbReference type="ARBA" id="ARBA00022617"/>
    </source>
</evidence>
<evidence type="ECO:0000256" key="8">
    <source>
        <dbReference type="PIRSR" id="PIRSR602401-1"/>
    </source>
</evidence>
<reference evidence="10" key="1">
    <citation type="submission" date="2019-01" db="EMBL/GenBank/DDBJ databases">
        <title>Colletotrichum abscissum LGMF1257.</title>
        <authorList>
            <person name="Baroncelli R."/>
        </authorList>
    </citation>
    <scope>NUCLEOTIDE SEQUENCE</scope>
    <source>
        <strain evidence="10">Ca142</strain>
    </source>
</reference>
<organism evidence="10 11">
    <name type="scientific">Colletotrichum abscissum</name>
    <dbReference type="NCBI Taxonomy" id="1671311"/>
    <lineage>
        <taxon>Eukaryota</taxon>
        <taxon>Fungi</taxon>
        <taxon>Dikarya</taxon>
        <taxon>Ascomycota</taxon>
        <taxon>Pezizomycotina</taxon>
        <taxon>Sordariomycetes</taxon>
        <taxon>Hypocreomycetidae</taxon>
        <taxon>Glomerellales</taxon>
        <taxon>Glomerellaceae</taxon>
        <taxon>Colletotrichum</taxon>
        <taxon>Colletotrichum acutatum species complex</taxon>
    </lineage>
</organism>
<dbReference type="InterPro" id="IPR001128">
    <property type="entry name" value="Cyt_P450"/>
</dbReference>
<evidence type="ECO:0000313" key="11">
    <source>
        <dbReference type="Proteomes" id="UP001056436"/>
    </source>
</evidence>
<evidence type="ECO:0000256" key="9">
    <source>
        <dbReference type="SAM" id="Phobius"/>
    </source>
</evidence>
<proteinExistence type="inferred from homology"/>
<evidence type="ECO:0000256" key="4">
    <source>
        <dbReference type="ARBA" id="ARBA00022723"/>
    </source>
</evidence>
<evidence type="ECO:0000313" key="10">
    <source>
        <dbReference type="EMBL" id="KAI3557769.1"/>
    </source>
</evidence>
<dbReference type="SUPFAM" id="SSF48264">
    <property type="entry name" value="Cytochrome P450"/>
    <property type="match status" value="1"/>
</dbReference>
<evidence type="ECO:0000256" key="5">
    <source>
        <dbReference type="ARBA" id="ARBA00023002"/>
    </source>
</evidence>
<name>A0A9P9XPZ0_9PEZI</name>
<gene>
    <name evidence="10" type="ORF">CABS02_01951</name>
</gene>
<feature type="binding site" description="axial binding residue" evidence="8">
    <location>
        <position position="477"/>
    </location>
    <ligand>
        <name>heme</name>
        <dbReference type="ChEBI" id="CHEBI:30413"/>
    </ligand>
    <ligandPart>
        <name>Fe</name>
        <dbReference type="ChEBI" id="CHEBI:18248"/>
    </ligandPart>
</feature>
<keyword evidence="3 8" id="KW-0349">Heme</keyword>
<dbReference type="Pfam" id="PF00067">
    <property type="entry name" value="p450"/>
    <property type="match status" value="1"/>
</dbReference>
<dbReference type="OrthoDB" id="1470350at2759"/>
<dbReference type="InterPro" id="IPR036396">
    <property type="entry name" value="Cyt_P450_sf"/>
</dbReference>
<dbReference type="InterPro" id="IPR002401">
    <property type="entry name" value="Cyt_P450_E_grp-I"/>
</dbReference>
<dbReference type="Gene3D" id="1.10.630.10">
    <property type="entry name" value="Cytochrome P450"/>
    <property type="match status" value="1"/>
</dbReference>
<feature type="transmembrane region" description="Helical" evidence="9">
    <location>
        <begin position="12"/>
        <end position="37"/>
    </location>
</feature>
<dbReference type="InterPro" id="IPR050121">
    <property type="entry name" value="Cytochrome_P450_monoxygenase"/>
</dbReference>
<dbReference type="GO" id="GO:0005506">
    <property type="term" value="F:iron ion binding"/>
    <property type="evidence" value="ECO:0007669"/>
    <property type="project" value="InterPro"/>
</dbReference>
<dbReference type="CDD" id="cd11058">
    <property type="entry name" value="CYP60B-like"/>
    <property type="match status" value="1"/>
</dbReference>
<dbReference type="Proteomes" id="UP001056436">
    <property type="component" value="Unassembled WGS sequence"/>
</dbReference>
<evidence type="ECO:0000256" key="1">
    <source>
        <dbReference type="ARBA" id="ARBA00001971"/>
    </source>
</evidence>
<dbReference type="PANTHER" id="PTHR24305:SF230">
    <property type="entry name" value="P450, PUTATIVE (EUROFUNG)-RELATED"/>
    <property type="match status" value="1"/>
</dbReference>
<dbReference type="PRINTS" id="PR00463">
    <property type="entry name" value="EP450I"/>
</dbReference>
<dbReference type="PANTHER" id="PTHR24305">
    <property type="entry name" value="CYTOCHROME P450"/>
    <property type="match status" value="1"/>
</dbReference>
<keyword evidence="5" id="KW-0560">Oxidoreductase</keyword>
<keyword evidence="9" id="KW-0812">Transmembrane</keyword>
<evidence type="ECO:0000256" key="7">
    <source>
        <dbReference type="ARBA" id="ARBA00023033"/>
    </source>
</evidence>
<evidence type="ECO:0000256" key="2">
    <source>
        <dbReference type="ARBA" id="ARBA00010617"/>
    </source>
</evidence>
<dbReference type="GO" id="GO:0004497">
    <property type="term" value="F:monooxygenase activity"/>
    <property type="evidence" value="ECO:0007669"/>
    <property type="project" value="UniProtKB-KW"/>
</dbReference>
<dbReference type="AlphaFoldDB" id="A0A9P9XPZ0"/>
<dbReference type="EMBL" id="SDAQ01000006">
    <property type="protein sequence ID" value="KAI3557769.1"/>
    <property type="molecule type" value="Genomic_DNA"/>
</dbReference>
<keyword evidence="6 8" id="KW-0408">Iron</keyword>
<comment type="similarity">
    <text evidence="2">Belongs to the cytochrome P450 family.</text>
</comment>
<keyword evidence="4 8" id="KW-0479">Metal-binding</keyword>
<keyword evidence="9" id="KW-1133">Transmembrane helix</keyword>
<keyword evidence="7" id="KW-0503">Monooxygenase</keyword>
<evidence type="ECO:0000256" key="6">
    <source>
        <dbReference type="ARBA" id="ARBA00023004"/>
    </source>
</evidence>
<dbReference type="PRINTS" id="PR00385">
    <property type="entry name" value="P450"/>
</dbReference>
<dbReference type="GO" id="GO:0016705">
    <property type="term" value="F:oxidoreductase activity, acting on paired donors, with incorporation or reduction of molecular oxygen"/>
    <property type="evidence" value="ECO:0007669"/>
    <property type="project" value="InterPro"/>
</dbReference>